<keyword evidence="17" id="KW-0540">Nuclease</keyword>
<evidence type="ECO:0000259" key="15">
    <source>
        <dbReference type="PROSITE" id="PS51066"/>
    </source>
</evidence>
<comment type="catalytic activity">
    <reaction evidence="13">
        <text>2'-deoxyribonucleotide-(2'-deoxyribose 5'-phosphate)-2'-deoxyribonucleotide-DNA = a 3'-end 2'-deoxyribonucleotide-(2,3-dehydro-2,3-deoxyribose 5'-phosphate)-DNA + a 5'-end 5'-phospho-2'-deoxyribonucleoside-DNA + H(+)</text>
        <dbReference type="Rhea" id="RHEA:66592"/>
        <dbReference type="Rhea" id="RHEA-COMP:13180"/>
        <dbReference type="Rhea" id="RHEA-COMP:16897"/>
        <dbReference type="Rhea" id="RHEA-COMP:17067"/>
        <dbReference type="ChEBI" id="CHEBI:15378"/>
        <dbReference type="ChEBI" id="CHEBI:136412"/>
        <dbReference type="ChEBI" id="CHEBI:157695"/>
        <dbReference type="ChEBI" id="CHEBI:167181"/>
        <dbReference type="EC" id="4.2.99.18"/>
    </reaction>
</comment>
<dbReference type="PANTHER" id="PTHR42697:SF1">
    <property type="entry name" value="ENDONUCLEASE 8"/>
    <property type="match status" value="1"/>
</dbReference>
<feature type="domain" description="Formamidopyrimidine-DNA glycosylase catalytic" evidence="16">
    <location>
        <begin position="2"/>
        <end position="115"/>
    </location>
</feature>
<dbReference type="SUPFAM" id="SSF46946">
    <property type="entry name" value="S13-like H2TH domain"/>
    <property type="match status" value="1"/>
</dbReference>
<evidence type="ECO:0000256" key="6">
    <source>
        <dbReference type="ARBA" id="ARBA00022801"/>
    </source>
</evidence>
<evidence type="ECO:0000256" key="3">
    <source>
        <dbReference type="ARBA" id="ARBA00022723"/>
    </source>
</evidence>
<evidence type="ECO:0000256" key="2">
    <source>
        <dbReference type="ARBA" id="ARBA00012720"/>
    </source>
</evidence>
<dbReference type="SMART" id="SM01232">
    <property type="entry name" value="H2TH"/>
    <property type="match status" value="1"/>
</dbReference>
<keyword evidence="9" id="KW-0234">DNA repair</keyword>
<keyword evidence="18" id="KW-1185">Reference proteome</keyword>
<reference evidence="18" key="1">
    <citation type="journal article" date="2019" name="Int. J. Syst. Evol. Microbiol.">
        <title>The Global Catalogue of Microorganisms (GCM) 10K type strain sequencing project: providing services to taxonomists for standard genome sequencing and annotation.</title>
        <authorList>
            <consortium name="The Broad Institute Genomics Platform"/>
            <consortium name="The Broad Institute Genome Sequencing Center for Infectious Disease"/>
            <person name="Wu L."/>
            <person name="Ma J."/>
        </authorList>
    </citation>
    <scope>NUCLEOTIDE SEQUENCE [LARGE SCALE GENOMIC DNA]</scope>
    <source>
        <strain evidence="18">NBRC 108565</strain>
    </source>
</reference>
<dbReference type="RefSeq" id="WP_286217997.1">
    <property type="nucleotide sequence ID" value="NZ_AP027729.1"/>
</dbReference>
<sequence length="256" mass="27017">MPEGDVVRRTAVRIDAALSGRTLVRAELRWPGASGVDFVGRTVLETVSVGKHLLTRIDDGRTVHSHLRMDGTWSVARTGAAASRARGPWVRAVLANDLWTCTGTRLGMLDVVRTRDENVLVGHLGPDVLAADFPGSGVVEATRRLGADGARPVAAALLDQRCVAGFGTIYTAESLWAGRTSPWTPVGAVADLRGVLLAGRAAMLLSADRGLDARTSDVYGRAGRSCRRCGTTIATGSAGDAPQDRTIYWCPGCQVG</sequence>
<evidence type="ECO:0000256" key="8">
    <source>
        <dbReference type="ARBA" id="ARBA00023125"/>
    </source>
</evidence>
<dbReference type="Proteomes" id="UP001321475">
    <property type="component" value="Chromosome"/>
</dbReference>
<accession>A0ABN6XG62</accession>
<comment type="similarity">
    <text evidence="1">Belongs to the FPG family.</text>
</comment>
<dbReference type="InterPro" id="IPR044090">
    <property type="entry name" value="Nei2_N"/>
</dbReference>
<evidence type="ECO:0000256" key="14">
    <source>
        <dbReference type="PROSITE-ProRule" id="PRU00391"/>
    </source>
</evidence>
<keyword evidence="6" id="KW-0378">Hydrolase</keyword>
<organism evidence="17 18">
    <name type="scientific">Paraoerskovia sediminicola</name>
    <dbReference type="NCBI Taxonomy" id="1138587"/>
    <lineage>
        <taxon>Bacteria</taxon>
        <taxon>Bacillati</taxon>
        <taxon>Actinomycetota</taxon>
        <taxon>Actinomycetes</taxon>
        <taxon>Micrococcales</taxon>
        <taxon>Cellulomonadaceae</taxon>
        <taxon>Paraoerskovia</taxon>
    </lineage>
</organism>
<keyword evidence="7" id="KW-0862">Zinc</keyword>
<dbReference type="InterPro" id="IPR015887">
    <property type="entry name" value="DNA_glyclase_Znf_dom_DNA_BS"/>
</dbReference>
<keyword evidence="3" id="KW-0479">Metal-binding</keyword>
<evidence type="ECO:0000256" key="5">
    <source>
        <dbReference type="ARBA" id="ARBA00022771"/>
    </source>
</evidence>
<protein>
    <recommendedName>
        <fullName evidence="2">DNA-(apurinic or apyrimidinic site) lyase</fullName>
        <ecNumber evidence="2">4.2.99.18</ecNumber>
    </recommendedName>
</protein>
<dbReference type="CDD" id="cd08971">
    <property type="entry name" value="AcNei2_N"/>
    <property type="match status" value="1"/>
</dbReference>
<evidence type="ECO:0000256" key="11">
    <source>
        <dbReference type="ARBA" id="ARBA00023268"/>
    </source>
</evidence>
<dbReference type="InterPro" id="IPR035937">
    <property type="entry name" value="FPG_N"/>
</dbReference>
<keyword evidence="4" id="KW-0227">DNA damage</keyword>
<evidence type="ECO:0000256" key="1">
    <source>
        <dbReference type="ARBA" id="ARBA00009409"/>
    </source>
</evidence>
<evidence type="ECO:0000256" key="13">
    <source>
        <dbReference type="ARBA" id="ARBA00044632"/>
    </source>
</evidence>
<evidence type="ECO:0000313" key="18">
    <source>
        <dbReference type="Proteomes" id="UP001321475"/>
    </source>
</evidence>
<keyword evidence="10" id="KW-0456">Lyase</keyword>
<keyword evidence="11" id="KW-0511">Multifunctional enzyme</keyword>
<evidence type="ECO:0000256" key="4">
    <source>
        <dbReference type="ARBA" id="ARBA00022763"/>
    </source>
</evidence>
<evidence type="ECO:0000256" key="7">
    <source>
        <dbReference type="ARBA" id="ARBA00022833"/>
    </source>
</evidence>
<dbReference type="PROSITE" id="PS01242">
    <property type="entry name" value="ZF_FPG_1"/>
    <property type="match status" value="1"/>
</dbReference>
<dbReference type="InterPro" id="IPR000214">
    <property type="entry name" value="Znf_DNA_glyclase/AP_lyase"/>
</dbReference>
<dbReference type="PROSITE" id="PS51068">
    <property type="entry name" value="FPG_CAT"/>
    <property type="match status" value="1"/>
</dbReference>
<dbReference type="InterPro" id="IPR015886">
    <property type="entry name" value="H2TH_FPG"/>
</dbReference>
<evidence type="ECO:0000256" key="9">
    <source>
        <dbReference type="ARBA" id="ARBA00023204"/>
    </source>
</evidence>
<dbReference type="Pfam" id="PF01149">
    <property type="entry name" value="Fapy_DNA_glyco"/>
    <property type="match status" value="1"/>
</dbReference>
<dbReference type="EC" id="4.2.99.18" evidence="2"/>
<keyword evidence="8" id="KW-0238">DNA-binding</keyword>
<feature type="domain" description="FPG-type" evidence="15">
    <location>
        <begin position="217"/>
        <end position="255"/>
    </location>
</feature>
<dbReference type="GO" id="GO:0004519">
    <property type="term" value="F:endonuclease activity"/>
    <property type="evidence" value="ECO:0007669"/>
    <property type="project" value="UniProtKB-KW"/>
</dbReference>
<dbReference type="Gene3D" id="3.20.190.10">
    <property type="entry name" value="MutM-like, N-terminal"/>
    <property type="match status" value="1"/>
</dbReference>
<name>A0ABN6XG62_9CELL</name>
<proteinExistence type="inferred from homology"/>
<evidence type="ECO:0000313" key="17">
    <source>
        <dbReference type="EMBL" id="BDZ43888.1"/>
    </source>
</evidence>
<dbReference type="Gene3D" id="1.10.8.50">
    <property type="match status" value="1"/>
</dbReference>
<dbReference type="InterPro" id="IPR012319">
    <property type="entry name" value="FPG_cat"/>
</dbReference>
<evidence type="ECO:0000256" key="12">
    <source>
        <dbReference type="ARBA" id="ARBA00023295"/>
    </source>
</evidence>
<dbReference type="InterPro" id="IPR010979">
    <property type="entry name" value="Ribosomal_uS13-like_H2TH"/>
</dbReference>
<keyword evidence="5 14" id="KW-0863">Zinc-finger</keyword>
<dbReference type="SMART" id="SM00898">
    <property type="entry name" value="Fapy_DNA_glyco"/>
    <property type="match status" value="1"/>
</dbReference>
<keyword evidence="17" id="KW-0255">Endonuclease</keyword>
<dbReference type="PANTHER" id="PTHR42697">
    <property type="entry name" value="ENDONUCLEASE 8"/>
    <property type="match status" value="1"/>
</dbReference>
<dbReference type="SUPFAM" id="SSF57716">
    <property type="entry name" value="Glucocorticoid receptor-like (DNA-binding domain)"/>
    <property type="match status" value="1"/>
</dbReference>
<dbReference type="PROSITE" id="PS51066">
    <property type="entry name" value="ZF_FPG_2"/>
    <property type="match status" value="1"/>
</dbReference>
<dbReference type="EMBL" id="AP027729">
    <property type="protein sequence ID" value="BDZ43888.1"/>
    <property type="molecule type" value="Genomic_DNA"/>
</dbReference>
<keyword evidence="12" id="KW-0326">Glycosidase</keyword>
<dbReference type="SUPFAM" id="SSF81624">
    <property type="entry name" value="N-terminal domain of MutM-like DNA repair proteins"/>
    <property type="match status" value="1"/>
</dbReference>
<evidence type="ECO:0000256" key="10">
    <source>
        <dbReference type="ARBA" id="ARBA00023239"/>
    </source>
</evidence>
<evidence type="ECO:0000259" key="16">
    <source>
        <dbReference type="PROSITE" id="PS51068"/>
    </source>
</evidence>
<gene>
    <name evidence="17" type="primary">nei</name>
    <name evidence="17" type="ORF">GCM10025865_31870</name>
</gene>